<dbReference type="PROSITE" id="PS51194">
    <property type="entry name" value="HELICASE_CTER"/>
    <property type="match status" value="1"/>
</dbReference>
<dbReference type="InterPro" id="IPR011545">
    <property type="entry name" value="DEAD/DEAH_box_helicase_dom"/>
</dbReference>
<dbReference type="Gene3D" id="1.20.120.1080">
    <property type="match status" value="1"/>
</dbReference>
<proteinExistence type="predicted"/>
<evidence type="ECO:0000259" key="5">
    <source>
        <dbReference type="PROSITE" id="PS51192"/>
    </source>
</evidence>
<dbReference type="PROSITE" id="PS51192">
    <property type="entry name" value="HELICASE_ATP_BIND_1"/>
    <property type="match status" value="1"/>
</dbReference>
<evidence type="ECO:0000256" key="2">
    <source>
        <dbReference type="ARBA" id="ARBA00022801"/>
    </source>
</evidence>
<dbReference type="InterPro" id="IPR001650">
    <property type="entry name" value="Helicase_C-like"/>
</dbReference>
<dbReference type="InterPro" id="IPR027417">
    <property type="entry name" value="P-loop_NTPase"/>
</dbReference>
<dbReference type="SMART" id="SM00487">
    <property type="entry name" value="DEXDc"/>
    <property type="match status" value="1"/>
</dbReference>
<keyword evidence="4" id="KW-0067">ATP-binding</keyword>
<dbReference type="Pfam" id="PF00271">
    <property type="entry name" value="Helicase_C"/>
    <property type="match status" value="1"/>
</dbReference>
<dbReference type="RefSeq" id="WP_197904784.1">
    <property type="nucleotide sequence ID" value="NZ_AP021874.1"/>
</dbReference>
<name>A0A5K7YKM7_9BACT</name>
<evidence type="ECO:0000313" key="7">
    <source>
        <dbReference type="EMBL" id="BBO68730.1"/>
    </source>
</evidence>
<evidence type="ECO:0000256" key="1">
    <source>
        <dbReference type="ARBA" id="ARBA00022741"/>
    </source>
</evidence>
<dbReference type="GO" id="GO:0003724">
    <property type="term" value="F:RNA helicase activity"/>
    <property type="evidence" value="ECO:0007669"/>
    <property type="project" value="InterPro"/>
</dbReference>
<keyword evidence="3 7" id="KW-0347">Helicase</keyword>
<dbReference type="Pfam" id="PF07717">
    <property type="entry name" value="OB_NTP_bind"/>
    <property type="match status" value="1"/>
</dbReference>
<dbReference type="SMART" id="SM00490">
    <property type="entry name" value="HELICc"/>
    <property type="match status" value="1"/>
</dbReference>
<reference evidence="7 8" key="1">
    <citation type="submission" date="2019-11" db="EMBL/GenBank/DDBJ databases">
        <title>Comparative genomics of hydrocarbon-degrading Desulfosarcina strains.</title>
        <authorList>
            <person name="Watanabe M."/>
            <person name="Kojima H."/>
            <person name="Fukui M."/>
        </authorList>
    </citation>
    <scope>NUCLEOTIDE SEQUENCE [LARGE SCALE GENOMIC DNA]</scope>
    <source>
        <strain evidence="7 8">PL12</strain>
    </source>
</reference>
<evidence type="ECO:0000256" key="3">
    <source>
        <dbReference type="ARBA" id="ARBA00022806"/>
    </source>
</evidence>
<dbReference type="KEGG" id="dalk:DSCA_26600"/>
<evidence type="ECO:0000313" key="8">
    <source>
        <dbReference type="Proteomes" id="UP000427906"/>
    </source>
</evidence>
<dbReference type="InterPro" id="IPR007502">
    <property type="entry name" value="Helicase-assoc_dom"/>
</dbReference>
<dbReference type="InterPro" id="IPR024590">
    <property type="entry name" value="HrpA_C"/>
</dbReference>
<dbReference type="Proteomes" id="UP000427906">
    <property type="component" value="Chromosome"/>
</dbReference>
<feature type="domain" description="Helicase C-terminal" evidence="6">
    <location>
        <begin position="283"/>
        <end position="448"/>
    </location>
</feature>
<dbReference type="SUPFAM" id="SSF52540">
    <property type="entry name" value="P-loop containing nucleoside triphosphate hydrolases"/>
    <property type="match status" value="1"/>
</dbReference>
<keyword evidence="1" id="KW-0547">Nucleotide-binding</keyword>
<dbReference type="Gene3D" id="3.40.50.300">
    <property type="entry name" value="P-loop containing nucleotide triphosphate hydrolases"/>
    <property type="match status" value="2"/>
</dbReference>
<dbReference type="GO" id="GO:0016787">
    <property type="term" value="F:hydrolase activity"/>
    <property type="evidence" value="ECO:0007669"/>
    <property type="project" value="UniProtKB-KW"/>
</dbReference>
<feature type="domain" description="Helicase ATP-binding" evidence="5">
    <location>
        <begin position="89"/>
        <end position="252"/>
    </location>
</feature>
<accession>A0A5K7YKM7</accession>
<dbReference type="NCBIfam" id="TIGR01967">
    <property type="entry name" value="DEAH_box_HrpA"/>
    <property type="match status" value="1"/>
</dbReference>
<dbReference type="InterPro" id="IPR011709">
    <property type="entry name" value="DEAD-box_helicase_OB_fold"/>
</dbReference>
<dbReference type="SMART" id="SM00847">
    <property type="entry name" value="HA2"/>
    <property type="match status" value="1"/>
</dbReference>
<gene>
    <name evidence="7" type="ORF">DSCA_26600</name>
</gene>
<dbReference type="CDD" id="cd18791">
    <property type="entry name" value="SF2_C_RHA"/>
    <property type="match status" value="1"/>
</dbReference>
<keyword evidence="8" id="KW-1185">Reference proteome</keyword>
<dbReference type="Pfam" id="PF11898">
    <property type="entry name" value="DUF3418"/>
    <property type="match status" value="1"/>
</dbReference>
<organism evidence="7 8">
    <name type="scientific">Desulfosarcina alkanivorans</name>
    <dbReference type="NCBI Taxonomy" id="571177"/>
    <lineage>
        <taxon>Bacteria</taxon>
        <taxon>Pseudomonadati</taxon>
        <taxon>Thermodesulfobacteriota</taxon>
        <taxon>Desulfobacteria</taxon>
        <taxon>Desulfobacterales</taxon>
        <taxon>Desulfosarcinaceae</taxon>
        <taxon>Desulfosarcina</taxon>
    </lineage>
</organism>
<dbReference type="Pfam" id="PF00270">
    <property type="entry name" value="DEAD"/>
    <property type="match status" value="1"/>
</dbReference>
<dbReference type="Pfam" id="PF21010">
    <property type="entry name" value="HA2_C"/>
    <property type="match status" value="1"/>
</dbReference>
<dbReference type="InterPro" id="IPR014001">
    <property type="entry name" value="Helicase_ATP-bd"/>
</dbReference>
<dbReference type="InterPro" id="IPR010222">
    <property type="entry name" value="RNA_helicase_HrpA"/>
</dbReference>
<dbReference type="EMBL" id="AP021874">
    <property type="protein sequence ID" value="BBO68730.1"/>
    <property type="molecule type" value="Genomic_DNA"/>
</dbReference>
<dbReference type="GO" id="GO:0005524">
    <property type="term" value="F:ATP binding"/>
    <property type="evidence" value="ECO:0007669"/>
    <property type="project" value="UniProtKB-KW"/>
</dbReference>
<dbReference type="PANTHER" id="PTHR18934">
    <property type="entry name" value="ATP-DEPENDENT RNA HELICASE"/>
    <property type="match status" value="1"/>
</dbReference>
<evidence type="ECO:0000256" key="4">
    <source>
        <dbReference type="ARBA" id="ARBA00022840"/>
    </source>
</evidence>
<dbReference type="FunFam" id="1.20.120.1080:FF:000005">
    <property type="entry name" value="ATP-dependent helicase HrpA"/>
    <property type="match status" value="1"/>
</dbReference>
<dbReference type="GO" id="GO:0003723">
    <property type="term" value="F:RNA binding"/>
    <property type="evidence" value="ECO:0007669"/>
    <property type="project" value="TreeGrafter"/>
</dbReference>
<protein>
    <submittedName>
        <fullName evidence="7">ATP-dependent helicase</fullName>
    </submittedName>
</protein>
<dbReference type="PANTHER" id="PTHR18934:SF99">
    <property type="entry name" value="ATP-DEPENDENT RNA HELICASE DHX37-RELATED"/>
    <property type="match status" value="1"/>
</dbReference>
<sequence length="1332" mass="149714">MTDTRKQITTFRTLLKKMMHRDAIALRRELDRLVRSRKKMGDEAFDRRMDALAPRMHDAAARRRRRREGVPGFEDLTHLPITGAKAAIVDSIRQHPVTIISGETGSGKTTQIPKFCLAAGRGLDGKIACTQPRRIAATTVAARIAEEMGETLGRSVGYKIRFQDKTGPGAYIKVVTDGILLAETQGDPWLNEYDTIIVDEAHERSLNIDFVLGILKRLVQRRTNLKLIITSATIDTEKFSRAFDDAPVIEVSGRLYPVETRYFCPDAAPEEKEERTPVELAAQAVDRLVKTHARGDILIFMPTEQDIRETCETLNGRNYPRTVVLPLFARLAAGDQRKVFAATSARKIIVATNVAETSITIPGIRYVVDTGLARISQYVPRSRTTSLPVVPVSRSSADQRKGRCGRVENGVCIRLYPEEDYLNRPLFTQPEILRSNLAEVILRMIALKLGDVADFPFIDRPAEKSIRDGFNLLVELGAIRRAGNKRKGAPAYQLTENGRTMARMPIDPRLARMLIEAQKEGCLGQIVIIAAALSIQDVRERPLEKAALADQAHRPFVDPLSDFITILNIWRAIHDRADRPRSMNELKKFCRRHFLSFRRIREWRDIHRQITAVLKEQGNGPKTARGPVLPDGLAAGQDRDGAFHPLYAAIHRSILSGFLSNIAMRKEKVFFRAAKDREVMLFPGSGLFKNPGTWIVAAEMVETSRLFARNAAVVDVAWLEPLGGDLCRPTWSDPHWERSRGEVVAREQVSLFGLPIVQDRRVGFGRIDPQQAADIFVRSALVEGDVRQPPGFIRHNAELVDEVRSMEDRIRRRDILVDDEVLVAFYKERLPDVFDIRTLKHRIRKQGGDGFLRLNRKMLTRYLPDEDVLDQFPRRLDLGHRVLDCDYAFDPGTEVDGVTVTIPAEAAGDVPREQLDWLVPGLLADKITALIRGLPKVHRVKLVPVADTVQTILNEMPRGRESLPTALSRFLFRRLQVDVPAAAWPVEDLPDHLKMRLAITDARGKIVATGRNDRLLDQAPGRPALPSGLGDLKRKWERQGLTGWDFGDLPAVLDVDDRRGTPWRLYPRLAVAGGNVDIKLFTDSKAADAAHTAGVAALLACQFADDVKYLRKNLKLPALLKRQVHYFGGMAAVEAQLIQCVTRELFEVNLLTAAQYDAHVETLIGMRVHQCGRDLCDAVVAVVEAHHEAQCRILEIEQKRIAAPVVGQFLQTLKDELARLVPDNFVLLYDRQRLTHLVRYLKAISIRVQRGLTDLEKDRARQALIAPFLDQLNRMLAAMDAAASAEKRAAVEAFFWTIEEYKVSVFAQEVGTDGPVSAKRLKKRIGEIDRMV</sequence>
<keyword evidence="2" id="KW-0378">Hydrolase</keyword>
<evidence type="ECO:0000259" key="6">
    <source>
        <dbReference type="PROSITE" id="PS51194"/>
    </source>
</evidence>